<reference evidence="2 3" key="2">
    <citation type="submission" date="2007-08" db="EMBL/GenBank/DDBJ databases">
        <authorList>
            <person name="Fulton L."/>
            <person name="Clifton S."/>
            <person name="Fulton B."/>
            <person name="Xu J."/>
            <person name="Minx P."/>
            <person name="Pepin K.H."/>
            <person name="Johnson M."/>
            <person name="Thiruvilangam P."/>
            <person name="Bhonagiri V."/>
            <person name="Nash W.E."/>
            <person name="Wang C."/>
            <person name="Mardis E.R."/>
            <person name="Wilson R.K."/>
        </authorList>
    </citation>
    <scope>NUCLEOTIDE SEQUENCE [LARGE SCALE GENOMIC DNA]</scope>
    <source>
        <strain evidence="2 3">DSM 753</strain>
    </source>
</reference>
<feature type="region of interest" description="Disordered" evidence="1">
    <location>
        <begin position="1"/>
        <end position="21"/>
    </location>
</feature>
<name>A7VYV6_9FIRM</name>
<evidence type="ECO:0000313" key="3">
    <source>
        <dbReference type="Proteomes" id="UP000003490"/>
    </source>
</evidence>
<organism evidence="2 3">
    <name type="scientific">[Clostridium] leptum DSM 753</name>
    <dbReference type="NCBI Taxonomy" id="428125"/>
    <lineage>
        <taxon>Bacteria</taxon>
        <taxon>Bacillati</taxon>
        <taxon>Bacillota</taxon>
        <taxon>Clostridia</taxon>
        <taxon>Eubacteriales</taxon>
        <taxon>Oscillospiraceae</taxon>
        <taxon>Oscillospiraceae incertae sedis</taxon>
    </lineage>
</organism>
<dbReference type="EMBL" id="ABCB02000021">
    <property type="protein sequence ID" value="EDO59734.1"/>
    <property type="molecule type" value="Genomic_DNA"/>
</dbReference>
<evidence type="ECO:0000313" key="2">
    <source>
        <dbReference type="EMBL" id="EDO59734.1"/>
    </source>
</evidence>
<protein>
    <submittedName>
        <fullName evidence="2">Uncharacterized protein</fullName>
    </submittedName>
</protein>
<sequence length="93" mass="10336">MDSGAGVPADGQTAVHNELTGAKQKLRDGSIASIPEFFYGKGNRRLVRTIEDARESCFSSRNTNCGFYYDERQAFDSVFCCSCFLPRRPFPAV</sequence>
<dbReference type="HOGENOM" id="CLU_2394573_0_0_9"/>
<dbReference type="AlphaFoldDB" id="A7VYV6"/>
<gene>
    <name evidence="2" type="ORF">CLOLEP_03784</name>
</gene>
<accession>A7VYV6</accession>
<comment type="caution">
    <text evidence="2">The sequence shown here is derived from an EMBL/GenBank/DDBJ whole genome shotgun (WGS) entry which is preliminary data.</text>
</comment>
<reference evidence="2 3" key="1">
    <citation type="submission" date="2007-08" db="EMBL/GenBank/DDBJ databases">
        <title>Draft genome sequence of Clostridium leptum (DSM 753).</title>
        <authorList>
            <person name="Sudarsanam P."/>
            <person name="Ley R."/>
            <person name="Guruge J."/>
            <person name="Turnbaugh P.J."/>
            <person name="Mahowald M."/>
            <person name="Liep D."/>
            <person name="Gordon J."/>
        </authorList>
    </citation>
    <scope>NUCLEOTIDE SEQUENCE [LARGE SCALE GENOMIC DNA]</scope>
    <source>
        <strain evidence="2 3">DSM 753</strain>
    </source>
</reference>
<proteinExistence type="predicted"/>
<evidence type="ECO:0000256" key="1">
    <source>
        <dbReference type="SAM" id="MobiDB-lite"/>
    </source>
</evidence>
<dbReference type="Proteomes" id="UP000003490">
    <property type="component" value="Unassembled WGS sequence"/>
</dbReference>